<evidence type="ECO:0000313" key="2">
    <source>
        <dbReference type="EMBL" id="GAW93774.1"/>
    </source>
</evidence>
<dbReference type="NCBIfam" id="TIGR03510">
    <property type="entry name" value="XapX"/>
    <property type="match status" value="1"/>
</dbReference>
<keyword evidence="1" id="KW-1133">Transmembrane helix</keyword>
<dbReference type="EMBL" id="BDGJ01000168">
    <property type="protein sequence ID" value="GAW93774.1"/>
    <property type="molecule type" value="Genomic_DNA"/>
</dbReference>
<keyword evidence="3" id="KW-1185">Reference proteome</keyword>
<evidence type="ECO:0000256" key="1">
    <source>
        <dbReference type="SAM" id="Phobius"/>
    </source>
</evidence>
<evidence type="ECO:0000313" key="3">
    <source>
        <dbReference type="Proteomes" id="UP000197032"/>
    </source>
</evidence>
<evidence type="ECO:0008006" key="4">
    <source>
        <dbReference type="Google" id="ProtNLM"/>
    </source>
</evidence>
<proteinExistence type="predicted"/>
<gene>
    <name evidence="2" type="ORF">KKC1_29010</name>
</gene>
<dbReference type="InterPro" id="IPR020017">
    <property type="entry name" value="XapX_domain"/>
</dbReference>
<name>A0A1Z5HW80_9FIRM</name>
<keyword evidence="1" id="KW-0472">Membrane</keyword>
<dbReference type="OrthoDB" id="8778565at2"/>
<organism evidence="2 3">
    <name type="scientific">Calderihabitans maritimus</name>
    <dbReference type="NCBI Taxonomy" id="1246530"/>
    <lineage>
        <taxon>Bacteria</taxon>
        <taxon>Bacillati</taxon>
        <taxon>Bacillota</taxon>
        <taxon>Clostridia</taxon>
        <taxon>Neomoorellales</taxon>
        <taxon>Calderihabitantaceae</taxon>
        <taxon>Calderihabitans</taxon>
    </lineage>
</organism>
<dbReference type="AlphaFoldDB" id="A0A1Z5HW80"/>
<dbReference type="RefSeq" id="WP_088554844.1">
    <property type="nucleotide sequence ID" value="NZ_BDGJ01000168.1"/>
</dbReference>
<dbReference type="Proteomes" id="UP000197032">
    <property type="component" value="Unassembled WGS sequence"/>
</dbReference>
<protein>
    <recommendedName>
        <fullName evidence="4">XapX domain-containing protein</fullName>
    </recommendedName>
</protein>
<sequence length="52" mass="5337">MKEVVLSTLTGIGVGLLFSGLNLPVPAPPTLAGVMGIAGLFLGYVLGKRLFH</sequence>
<accession>A0A1Z5HW80</accession>
<keyword evidence="1" id="KW-0812">Transmembrane</keyword>
<reference evidence="3" key="1">
    <citation type="journal article" date="2017" name="Appl. Environ. Microbiol.">
        <title>Genomic analysis of Calderihabitans maritimus KKC1, a thermophilic hydrogenogenic carboxydotrophic bacterium isolated from marine sediment.</title>
        <authorList>
            <person name="Omae K."/>
            <person name="Yoneda Y."/>
            <person name="Fukuyama Y."/>
            <person name="Yoshida T."/>
            <person name="Sako Y."/>
        </authorList>
    </citation>
    <scope>NUCLEOTIDE SEQUENCE [LARGE SCALE GENOMIC DNA]</scope>
    <source>
        <strain evidence="3">KKC1</strain>
    </source>
</reference>
<feature type="transmembrane region" description="Helical" evidence="1">
    <location>
        <begin position="29"/>
        <end position="47"/>
    </location>
</feature>
<comment type="caution">
    <text evidence="2">The sequence shown here is derived from an EMBL/GenBank/DDBJ whole genome shotgun (WGS) entry which is preliminary data.</text>
</comment>